<keyword evidence="2" id="KW-1185">Reference proteome</keyword>
<evidence type="ECO:0000313" key="1">
    <source>
        <dbReference type="EMBL" id="KAJ4432741.1"/>
    </source>
</evidence>
<proteinExistence type="predicted"/>
<sequence length="109" mass="12015">MAGLCEGGSEPPGSVKASVVFVHKVSGLLRCRVNCGSAPKFLPRGYVIMSFVVGGSAKQRELSTGLMILIKKDDSQVPELSCYRIRMNTRQQDKRITRDRHPLHLFAAN</sequence>
<name>A0ABQ8SGB2_PERAM</name>
<evidence type="ECO:0000313" key="2">
    <source>
        <dbReference type="Proteomes" id="UP001148838"/>
    </source>
</evidence>
<accession>A0ABQ8SGB2</accession>
<reference evidence="1 2" key="1">
    <citation type="journal article" date="2022" name="Allergy">
        <title>Genome assembly and annotation of Periplaneta americana reveal a comprehensive cockroach allergen profile.</title>
        <authorList>
            <person name="Wang L."/>
            <person name="Xiong Q."/>
            <person name="Saelim N."/>
            <person name="Wang L."/>
            <person name="Nong W."/>
            <person name="Wan A.T."/>
            <person name="Shi M."/>
            <person name="Liu X."/>
            <person name="Cao Q."/>
            <person name="Hui J.H.L."/>
            <person name="Sookrung N."/>
            <person name="Leung T.F."/>
            <person name="Tungtrongchitr A."/>
            <person name="Tsui S.K.W."/>
        </authorList>
    </citation>
    <scope>NUCLEOTIDE SEQUENCE [LARGE SCALE GENOMIC DNA]</scope>
    <source>
        <strain evidence="1">PWHHKU_190912</strain>
    </source>
</reference>
<comment type="caution">
    <text evidence="1">The sequence shown here is derived from an EMBL/GenBank/DDBJ whole genome shotgun (WGS) entry which is preliminary data.</text>
</comment>
<dbReference type="EMBL" id="JAJSOF020000029">
    <property type="protein sequence ID" value="KAJ4432741.1"/>
    <property type="molecule type" value="Genomic_DNA"/>
</dbReference>
<protein>
    <submittedName>
        <fullName evidence="1">Uncharacterized protein</fullName>
    </submittedName>
</protein>
<dbReference type="Proteomes" id="UP001148838">
    <property type="component" value="Unassembled WGS sequence"/>
</dbReference>
<organism evidence="1 2">
    <name type="scientific">Periplaneta americana</name>
    <name type="common">American cockroach</name>
    <name type="synonym">Blatta americana</name>
    <dbReference type="NCBI Taxonomy" id="6978"/>
    <lineage>
        <taxon>Eukaryota</taxon>
        <taxon>Metazoa</taxon>
        <taxon>Ecdysozoa</taxon>
        <taxon>Arthropoda</taxon>
        <taxon>Hexapoda</taxon>
        <taxon>Insecta</taxon>
        <taxon>Pterygota</taxon>
        <taxon>Neoptera</taxon>
        <taxon>Polyneoptera</taxon>
        <taxon>Dictyoptera</taxon>
        <taxon>Blattodea</taxon>
        <taxon>Blattoidea</taxon>
        <taxon>Blattidae</taxon>
        <taxon>Blattinae</taxon>
        <taxon>Periplaneta</taxon>
    </lineage>
</organism>
<gene>
    <name evidence="1" type="ORF">ANN_21379</name>
</gene>